<dbReference type="EMBL" id="EQ973775">
    <property type="protein sequence ID" value="EEF50782.1"/>
    <property type="molecule type" value="Genomic_DNA"/>
</dbReference>
<sequence length="336" mass="37057">MPATRSSSGRCLHLLEKCKSMKQLKQAHAQAITCGLGNNSFTLSRILAFCSDPNHASLSHAWKIFQHIQQPTICIYNTMIKALLLKGFSVNAVVGNSLILMYCGFCNMRAARYVFDEIPGPCVVSWTLMISGFAKVGDIESARLFFDGAPRKDRGICGAMISGYVQNNCFKECLYMFSMIQLTDNVPDEGIFLSILCACAQLGALDTGIWIHRYMDRLGLPLTIRLSTGLIDMYAKCGNVDLAKSLFDEMPQRDTVCWNVMISGLAMHGDGEGAINLFLKMEEAGFKPDDVTFIAILSACSYSGMAYEGFSFRAFWNELGPPPLAEESNISYPSRG</sequence>
<reference evidence="4" key="1">
    <citation type="journal article" date="2010" name="Nat. Biotechnol.">
        <title>Draft genome sequence of the oilseed species Ricinus communis.</title>
        <authorList>
            <person name="Chan A.P."/>
            <person name="Crabtree J."/>
            <person name="Zhao Q."/>
            <person name="Lorenzi H."/>
            <person name="Orvis J."/>
            <person name="Puiu D."/>
            <person name="Melake-Berhan A."/>
            <person name="Jones K.M."/>
            <person name="Redman J."/>
            <person name="Chen G."/>
            <person name="Cahoon E.B."/>
            <person name="Gedil M."/>
            <person name="Stanke M."/>
            <person name="Haas B.J."/>
            <person name="Wortman J.R."/>
            <person name="Fraser-Liggett C.M."/>
            <person name="Ravel J."/>
            <person name="Rabinowicz P.D."/>
        </authorList>
    </citation>
    <scope>NUCLEOTIDE SEQUENCE [LARGE SCALE GENOMIC DNA]</scope>
    <source>
        <strain evidence="4">cv. Hale</strain>
    </source>
</reference>
<keyword evidence="1" id="KW-0677">Repeat</keyword>
<dbReference type="InterPro" id="IPR002885">
    <property type="entry name" value="PPR_rpt"/>
</dbReference>
<evidence type="ECO:0000313" key="4">
    <source>
        <dbReference type="Proteomes" id="UP000008311"/>
    </source>
</evidence>
<accession>B9RCW5</accession>
<dbReference type="PROSITE" id="PS51375">
    <property type="entry name" value="PPR"/>
    <property type="match status" value="1"/>
</dbReference>
<evidence type="ECO:0000256" key="1">
    <source>
        <dbReference type="ARBA" id="ARBA00022737"/>
    </source>
</evidence>
<evidence type="ECO:0000256" key="2">
    <source>
        <dbReference type="PROSITE-ProRule" id="PRU00708"/>
    </source>
</evidence>
<dbReference type="FunFam" id="1.25.40.10:FF:000031">
    <property type="entry name" value="Pentatricopeptide repeat-containing protein mitochondrial"/>
    <property type="match status" value="1"/>
</dbReference>
<gene>
    <name evidence="3" type="ORF">RCOM_1621590</name>
</gene>
<proteinExistence type="predicted"/>
<dbReference type="PANTHER" id="PTHR47926">
    <property type="entry name" value="PENTATRICOPEPTIDE REPEAT-CONTAINING PROTEIN"/>
    <property type="match status" value="1"/>
</dbReference>
<dbReference type="PANTHER" id="PTHR47926:SF352">
    <property type="entry name" value="REPEAT-CONTAINING PROTEIN, PUTATIVE-RELATED"/>
    <property type="match status" value="1"/>
</dbReference>
<feature type="repeat" description="PPR" evidence="2">
    <location>
        <begin position="254"/>
        <end position="288"/>
    </location>
</feature>
<keyword evidence="4" id="KW-1185">Reference proteome</keyword>
<dbReference type="InterPro" id="IPR011990">
    <property type="entry name" value="TPR-like_helical_dom_sf"/>
</dbReference>
<dbReference type="Pfam" id="PF01535">
    <property type="entry name" value="PPR"/>
    <property type="match status" value="2"/>
</dbReference>
<protein>
    <submittedName>
        <fullName evidence="3">Pentatricopeptide repeat-containing protein, putative</fullName>
    </submittedName>
</protein>
<dbReference type="InParanoid" id="B9RCW5"/>
<dbReference type="Pfam" id="PF13041">
    <property type="entry name" value="PPR_2"/>
    <property type="match status" value="1"/>
</dbReference>
<dbReference type="InterPro" id="IPR046960">
    <property type="entry name" value="PPR_At4g14850-like_plant"/>
</dbReference>
<dbReference type="GO" id="GO:0003723">
    <property type="term" value="F:RNA binding"/>
    <property type="evidence" value="ECO:0007669"/>
    <property type="project" value="InterPro"/>
</dbReference>
<dbReference type="GO" id="GO:0009451">
    <property type="term" value="P:RNA modification"/>
    <property type="evidence" value="ECO:0007669"/>
    <property type="project" value="InterPro"/>
</dbReference>
<evidence type="ECO:0000313" key="3">
    <source>
        <dbReference type="EMBL" id="EEF50782.1"/>
    </source>
</evidence>
<dbReference type="Gene3D" id="1.25.40.10">
    <property type="entry name" value="Tetratricopeptide repeat domain"/>
    <property type="match status" value="2"/>
</dbReference>
<dbReference type="NCBIfam" id="TIGR00756">
    <property type="entry name" value="PPR"/>
    <property type="match status" value="4"/>
</dbReference>
<organism evidence="3 4">
    <name type="scientific">Ricinus communis</name>
    <name type="common">Castor bean</name>
    <dbReference type="NCBI Taxonomy" id="3988"/>
    <lineage>
        <taxon>Eukaryota</taxon>
        <taxon>Viridiplantae</taxon>
        <taxon>Streptophyta</taxon>
        <taxon>Embryophyta</taxon>
        <taxon>Tracheophyta</taxon>
        <taxon>Spermatophyta</taxon>
        <taxon>Magnoliopsida</taxon>
        <taxon>eudicotyledons</taxon>
        <taxon>Gunneridae</taxon>
        <taxon>Pentapetalae</taxon>
        <taxon>rosids</taxon>
        <taxon>fabids</taxon>
        <taxon>Malpighiales</taxon>
        <taxon>Euphorbiaceae</taxon>
        <taxon>Acalyphoideae</taxon>
        <taxon>Acalypheae</taxon>
        <taxon>Ricinus</taxon>
    </lineage>
</organism>
<dbReference type="Proteomes" id="UP000008311">
    <property type="component" value="Unassembled WGS sequence"/>
</dbReference>
<dbReference type="eggNOG" id="KOG4197">
    <property type="taxonomic scope" value="Eukaryota"/>
</dbReference>
<dbReference type="AlphaFoldDB" id="B9RCW5"/>
<name>B9RCW5_RICCO</name>